<protein>
    <submittedName>
        <fullName evidence="1">Uncharacterized protein</fullName>
    </submittedName>
</protein>
<proteinExistence type="predicted"/>
<organism evidence="1">
    <name type="scientific">viral metagenome</name>
    <dbReference type="NCBI Taxonomy" id="1070528"/>
    <lineage>
        <taxon>unclassified sequences</taxon>
        <taxon>metagenomes</taxon>
        <taxon>organismal metagenomes</taxon>
    </lineage>
</organism>
<reference evidence="1" key="1">
    <citation type="journal article" date="2020" name="Nature">
        <title>Giant virus diversity and host interactions through global metagenomics.</title>
        <authorList>
            <person name="Schulz F."/>
            <person name="Roux S."/>
            <person name="Paez-Espino D."/>
            <person name="Jungbluth S."/>
            <person name="Walsh D.A."/>
            <person name="Denef V.J."/>
            <person name="McMahon K.D."/>
            <person name="Konstantinidis K.T."/>
            <person name="Eloe-Fadrosh E.A."/>
            <person name="Kyrpides N.C."/>
            <person name="Woyke T."/>
        </authorList>
    </citation>
    <scope>NUCLEOTIDE SEQUENCE</scope>
    <source>
        <strain evidence="1">GVMAG-M-3300023110-24</strain>
    </source>
</reference>
<evidence type="ECO:0000313" key="1">
    <source>
        <dbReference type="EMBL" id="QHT09411.1"/>
    </source>
</evidence>
<accession>A0A6C0CYL6</accession>
<dbReference type="AlphaFoldDB" id="A0A6C0CYL6"/>
<name>A0A6C0CYL6_9ZZZZ</name>
<dbReference type="EMBL" id="MN739510">
    <property type="protein sequence ID" value="QHT09411.1"/>
    <property type="molecule type" value="Genomic_DNA"/>
</dbReference>
<sequence length="86" mass="9943">MYFLLHKKGIMPINIYDNINEPPKKKRKLNNYTNVNITGYFGESISHGFIKDNGCFGSSILKNVNKYKIYTMPKKSGFFGECLIKK</sequence>